<dbReference type="AlphaFoldDB" id="A0A3S3W4P2"/>
<organism evidence="1 2">
    <name type="scientific">Mucilaginibacter gilvus</name>
    <dbReference type="NCBI Taxonomy" id="2305909"/>
    <lineage>
        <taxon>Bacteria</taxon>
        <taxon>Pseudomonadati</taxon>
        <taxon>Bacteroidota</taxon>
        <taxon>Sphingobacteriia</taxon>
        <taxon>Sphingobacteriales</taxon>
        <taxon>Sphingobacteriaceae</taxon>
        <taxon>Mucilaginibacter</taxon>
    </lineage>
</organism>
<evidence type="ECO:0000313" key="1">
    <source>
        <dbReference type="EMBL" id="RWY48335.1"/>
    </source>
</evidence>
<dbReference type="OrthoDB" id="1030341at2"/>
<proteinExistence type="predicted"/>
<comment type="caution">
    <text evidence="1">The sequence shown here is derived from an EMBL/GenBank/DDBJ whole genome shotgun (WGS) entry which is preliminary data.</text>
</comment>
<dbReference type="Proteomes" id="UP000286701">
    <property type="component" value="Unassembled WGS sequence"/>
</dbReference>
<sequence length="238" mass="27101">MKNLTHVFGSLYHPQKALLIYQQENSGKQVYIESYDIDPQGYPINAHPLSVTEGAALAKALHTNQSKHTAFLKPAGLLPKNLLYLDTERNGYAIWHTPKQNRKLFFKAGLGINNGFAHIPALIWKATKQGLAIYALIDDKDVNLDTELYHAPFFNTYHDGRVCMGNVAISISKNCGLEDFIAQWEQAFFDSYFSHIMQNHNPVKGNMVQLWQSLIDTEKQFPLKSLIPHQKTLKHLIR</sequence>
<reference evidence="1 2" key="1">
    <citation type="submission" date="2019-01" db="EMBL/GenBank/DDBJ databases">
        <title>Mucilaginibacter antarcticum sp. nov., isolated from antarctic soil.</title>
        <authorList>
            <person name="Yan Y.-Q."/>
            <person name="Du Z.-J."/>
        </authorList>
    </citation>
    <scope>NUCLEOTIDE SEQUENCE [LARGE SCALE GENOMIC DNA]</scope>
    <source>
        <strain evidence="1 2">F01003</strain>
    </source>
</reference>
<evidence type="ECO:0000313" key="2">
    <source>
        <dbReference type="Proteomes" id="UP000286701"/>
    </source>
</evidence>
<name>A0A3S3W4P2_9SPHI</name>
<accession>A0A3S3W4P2</accession>
<dbReference type="EMBL" id="SBIW01000011">
    <property type="protein sequence ID" value="RWY48335.1"/>
    <property type="molecule type" value="Genomic_DNA"/>
</dbReference>
<gene>
    <name evidence="1" type="ORF">EPL05_19525</name>
</gene>
<dbReference type="Pfam" id="PF14460">
    <property type="entry name" value="Prok-E2_D"/>
    <property type="match status" value="1"/>
</dbReference>
<keyword evidence="2" id="KW-1185">Reference proteome</keyword>
<dbReference type="InterPro" id="IPR032787">
    <property type="entry name" value="Prok-E2_D"/>
</dbReference>
<dbReference type="RefSeq" id="WP_128535682.1">
    <property type="nucleotide sequence ID" value="NZ_SBIW01000011.1"/>
</dbReference>
<protein>
    <submittedName>
        <fullName evidence="1">PRTRC system protein B</fullName>
    </submittedName>
</protein>